<proteinExistence type="predicted"/>
<feature type="compositionally biased region" description="Basic residues" evidence="1">
    <location>
        <begin position="505"/>
        <end position="514"/>
    </location>
</feature>
<feature type="compositionally biased region" description="Polar residues" evidence="1">
    <location>
        <begin position="277"/>
        <end position="286"/>
    </location>
</feature>
<sequence>MNADDELLFTQDGGPIRFVLHDSIRSNGAIEALTAKIVNHGGEVVPSDDDANIMLVNPLRPDVKIHLLQRAYDLLEDERSKIWIKEMSFVDECLQLGHFTMVHPAKKKLTGRPNGYRNPFTSEDEQNLCKYLARVLPSPGGRLGLGVYKELMSLAPQLSPTYEWATRHTAQSWREHYKKNRNRLEPRIQEIVAQREPNPKASLYENHRVNNDADEEIEEERWEEMELEADEVEAALSMPSPERRTSSKGKGKGRAIKMEDEEEEEEEEESGEENEVQVASTSQSMITAHPRAERRQNRPSTNDSRPSQTLVNKNKEPALQLVDNDVQGIRGLSNTPAPVQNLAPGSGEPSARSNPTIEAQPFLNTRSRARSRSASVEPPTKPPRKTRKVPVPKALSSLPEAEAEIHPEHESLFSDPEPPKHPGRSRGPHAATNIVDSRKRGRKEVSDIEEESDDGSVFDSTQSGRRKVVEAASPREHEDDSESEDDKQVREMVQGVSVEEVLARRVGRPKKKNKAAASVVSDISSAEMPVPGTRASAAKKQLEKASLGRSYYPIEGTKAAARAGGTRA</sequence>
<dbReference type="Proteomes" id="UP000772434">
    <property type="component" value="Unassembled WGS sequence"/>
</dbReference>
<dbReference type="EMBL" id="JADNRY010000062">
    <property type="protein sequence ID" value="KAF9068292.1"/>
    <property type="molecule type" value="Genomic_DNA"/>
</dbReference>
<dbReference type="Gene3D" id="1.10.10.60">
    <property type="entry name" value="Homeodomain-like"/>
    <property type="match status" value="1"/>
</dbReference>
<evidence type="ECO:0000256" key="1">
    <source>
        <dbReference type="SAM" id="MobiDB-lite"/>
    </source>
</evidence>
<dbReference type="AlphaFoldDB" id="A0A9P5PTK4"/>
<evidence type="ECO:0008006" key="4">
    <source>
        <dbReference type="Google" id="ProtNLM"/>
    </source>
</evidence>
<feature type="compositionally biased region" description="Low complexity" evidence="1">
    <location>
        <begin position="515"/>
        <end position="526"/>
    </location>
</feature>
<organism evidence="2 3">
    <name type="scientific">Rhodocollybia butyracea</name>
    <dbReference type="NCBI Taxonomy" id="206335"/>
    <lineage>
        <taxon>Eukaryota</taxon>
        <taxon>Fungi</taxon>
        <taxon>Dikarya</taxon>
        <taxon>Basidiomycota</taxon>
        <taxon>Agaricomycotina</taxon>
        <taxon>Agaricomycetes</taxon>
        <taxon>Agaricomycetidae</taxon>
        <taxon>Agaricales</taxon>
        <taxon>Marasmiineae</taxon>
        <taxon>Omphalotaceae</taxon>
        <taxon>Rhodocollybia</taxon>
    </lineage>
</organism>
<dbReference type="SUPFAM" id="SSF46689">
    <property type="entry name" value="Homeodomain-like"/>
    <property type="match status" value="1"/>
</dbReference>
<feature type="compositionally biased region" description="Acidic residues" evidence="1">
    <location>
        <begin position="259"/>
        <end position="275"/>
    </location>
</feature>
<feature type="compositionally biased region" description="Polar residues" evidence="1">
    <location>
        <begin position="298"/>
        <end position="312"/>
    </location>
</feature>
<keyword evidence="3" id="KW-1185">Reference proteome</keyword>
<dbReference type="InterPro" id="IPR009057">
    <property type="entry name" value="Homeodomain-like_sf"/>
</dbReference>
<feature type="region of interest" description="Disordered" evidence="1">
    <location>
        <begin position="193"/>
        <end position="492"/>
    </location>
</feature>
<feature type="compositionally biased region" description="Acidic residues" evidence="1">
    <location>
        <begin position="447"/>
        <end position="456"/>
    </location>
</feature>
<comment type="caution">
    <text evidence="2">The sequence shown here is derived from an EMBL/GenBank/DDBJ whole genome shotgun (WGS) entry which is preliminary data.</text>
</comment>
<protein>
    <recommendedName>
        <fullName evidence="4">DNA-binding protein RAP1</fullName>
    </recommendedName>
</protein>
<evidence type="ECO:0000313" key="2">
    <source>
        <dbReference type="EMBL" id="KAF9068292.1"/>
    </source>
</evidence>
<reference evidence="2" key="1">
    <citation type="submission" date="2020-11" db="EMBL/GenBank/DDBJ databases">
        <authorList>
            <consortium name="DOE Joint Genome Institute"/>
            <person name="Ahrendt S."/>
            <person name="Riley R."/>
            <person name="Andreopoulos W."/>
            <person name="Labutti K."/>
            <person name="Pangilinan J."/>
            <person name="Ruiz-Duenas F.J."/>
            <person name="Barrasa J.M."/>
            <person name="Sanchez-Garcia M."/>
            <person name="Camarero S."/>
            <person name="Miyauchi S."/>
            <person name="Serrano A."/>
            <person name="Linde D."/>
            <person name="Babiker R."/>
            <person name="Drula E."/>
            <person name="Ayuso-Fernandez I."/>
            <person name="Pacheco R."/>
            <person name="Padilla G."/>
            <person name="Ferreira P."/>
            <person name="Barriuso J."/>
            <person name="Kellner H."/>
            <person name="Castanera R."/>
            <person name="Alfaro M."/>
            <person name="Ramirez L."/>
            <person name="Pisabarro A.G."/>
            <person name="Kuo A."/>
            <person name="Tritt A."/>
            <person name="Lipzen A."/>
            <person name="He G."/>
            <person name="Yan M."/>
            <person name="Ng V."/>
            <person name="Cullen D."/>
            <person name="Martin F."/>
            <person name="Rosso M.-N."/>
            <person name="Henrissat B."/>
            <person name="Hibbett D."/>
            <person name="Martinez A.T."/>
            <person name="Grigoriev I.V."/>
        </authorList>
    </citation>
    <scope>NUCLEOTIDE SEQUENCE</scope>
    <source>
        <strain evidence="2">AH 40177</strain>
    </source>
</reference>
<feature type="compositionally biased region" description="Polar residues" evidence="1">
    <location>
        <begin position="351"/>
        <end position="365"/>
    </location>
</feature>
<dbReference type="OrthoDB" id="435460at2759"/>
<feature type="compositionally biased region" description="Basic and acidic residues" evidence="1">
    <location>
        <begin position="467"/>
        <end position="478"/>
    </location>
</feature>
<feature type="compositionally biased region" description="Acidic residues" evidence="1">
    <location>
        <begin position="212"/>
        <end position="233"/>
    </location>
</feature>
<dbReference type="CDD" id="cd11655">
    <property type="entry name" value="rap1_myb-like"/>
    <property type="match status" value="1"/>
</dbReference>
<name>A0A9P5PTK4_9AGAR</name>
<evidence type="ECO:0000313" key="3">
    <source>
        <dbReference type="Proteomes" id="UP000772434"/>
    </source>
</evidence>
<gene>
    <name evidence="2" type="ORF">BDP27DRAFT_1327413</name>
</gene>
<feature type="region of interest" description="Disordered" evidence="1">
    <location>
        <begin position="505"/>
        <end position="534"/>
    </location>
</feature>
<accession>A0A9P5PTK4</accession>
<feature type="compositionally biased region" description="Basic and acidic residues" evidence="1">
    <location>
        <begin position="403"/>
        <end position="420"/>
    </location>
</feature>
<feature type="compositionally biased region" description="Basic residues" evidence="1">
    <location>
        <begin position="246"/>
        <end position="255"/>
    </location>
</feature>